<evidence type="ECO:0000259" key="2">
    <source>
        <dbReference type="PROSITE" id="PS50102"/>
    </source>
</evidence>
<dbReference type="SUPFAM" id="SSF54928">
    <property type="entry name" value="RNA-binding domain, RBD"/>
    <property type="match status" value="1"/>
</dbReference>
<dbReference type="PANTHER" id="PTHR18806">
    <property type="entry name" value="RBM25 PROTEIN"/>
    <property type="match status" value="1"/>
</dbReference>
<dbReference type="InterPro" id="IPR052768">
    <property type="entry name" value="RBM25"/>
</dbReference>
<dbReference type="InterPro" id="IPR012677">
    <property type="entry name" value="Nucleotide-bd_a/b_plait_sf"/>
</dbReference>
<dbReference type="OrthoDB" id="6275295at2759"/>
<dbReference type="PANTHER" id="PTHR18806:SF4">
    <property type="entry name" value="RNA-BINDING PROTEIN 25"/>
    <property type="match status" value="1"/>
</dbReference>
<dbReference type="EMBL" id="JWZT01005098">
    <property type="protein sequence ID" value="KII62157.1"/>
    <property type="molecule type" value="Genomic_DNA"/>
</dbReference>
<dbReference type="CDD" id="cd12446">
    <property type="entry name" value="RRM_RBM25"/>
    <property type="match status" value="1"/>
</dbReference>
<dbReference type="PROSITE" id="PS50102">
    <property type="entry name" value="RRM"/>
    <property type="match status" value="1"/>
</dbReference>
<keyword evidence="4" id="KW-1185">Reference proteome</keyword>
<feature type="domain" description="RRM" evidence="2">
    <location>
        <begin position="51"/>
        <end position="128"/>
    </location>
</feature>
<dbReference type="GO" id="GO:0000381">
    <property type="term" value="P:regulation of alternative mRNA splicing, via spliceosome"/>
    <property type="evidence" value="ECO:0007669"/>
    <property type="project" value="TreeGrafter"/>
</dbReference>
<reference evidence="3 4" key="1">
    <citation type="journal article" date="2014" name="Genome Biol. Evol.">
        <title>The genome of the myxosporean Thelohanellus kitauei shows adaptations to nutrient acquisition within its fish host.</title>
        <authorList>
            <person name="Yang Y."/>
            <person name="Xiong J."/>
            <person name="Zhou Z."/>
            <person name="Huo F."/>
            <person name="Miao W."/>
            <person name="Ran C."/>
            <person name="Liu Y."/>
            <person name="Zhang J."/>
            <person name="Feng J."/>
            <person name="Wang M."/>
            <person name="Wang M."/>
            <person name="Wang L."/>
            <person name="Yao B."/>
        </authorList>
    </citation>
    <scope>NUCLEOTIDE SEQUENCE [LARGE SCALE GENOMIC DNA]</scope>
    <source>
        <strain evidence="3">Wuqing</strain>
    </source>
</reference>
<dbReference type="GO" id="GO:0005681">
    <property type="term" value="C:spliceosomal complex"/>
    <property type="evidence" value="ECO:0007669"/>
    <property type="project" value="TreeGrafter"/>
</dbReference>
<dbReference type="SMART" id="SM00360">
    <property type="entry name" value="RRM"/>
    <property type="match status" value="1"/>
</dbReference>
<dbReference type="Pfam" id="PF00076">
    <property type="entry name" value="RRM_1"/>
    <property type="match status" value="1"/>
</dbReference>
<dbReference type="InterPro" id="IPR000504">
    <property type="entry name" value="RRM_dom"/>
</dbReference>
<evidence type="ECO:0000313" key="4">
    <source>
        <dbReference type="Proteomes" id="UP000031668"/>
    </source>
</evidence>
<proteinExistence type="predicted"/>
<dbReference type="InterPro" id="IPR034268">
    <property type="entry name" value="RBM25_RRM"/>
</dbReference>
<gene>
    <name evidence="3" type="ORF">RF11_07075</name>
</gene>
<keyword evidence="1" id="KW-0694">RNA-binding</keyword>
<dbReference type="GO" id="GO:0003729">
    <property type="term" value="F:mRNA binding"/>
    <property type="evidence" value="ECO:0007669"/>
    <property type="project" value="TreeGrafter"/>
</dbReference>
<dbReference type="AlphaFoldDB" id="A0A0C2IZE3"/>
<evidence type="ECO:0000313" key="3">
    <source>
        <dbReference type="EMBL" id="KII62157.1"/>
    </source>
</evidence>
<dbReference type="InterPro" id="IPR035979">
    <property type="entry name" value="RBD_domain_sf"/>
</dbReference>
<organism evidence="3 4">
    <name type="scientific">Thelohanellus kitauei</name>
    <name type="common">Myxosporean</name>
    <dbReference type="NCBI Taxonomy" id="669202"/>
    <lineage>
        <taxon>Eukaryota</taxon>
        <taxon>Metazoa</taxon>
        <taxon>Cnidaria</taxon>
        <taxon>Myxozoa</taxon>
        <taxon>Myxosporea</taxon>
        <taxon>Bivalvulida</taxon>
        <taxon>Platysporina</taxon>
        <taxon>Myxobolidae</taxon>
        <taxon>Thelohanellus</taxon>
    </lineage>
</organism>
<name>A0A0C2IZE3_THEKT</name>
<sequence>MELAMTRVRAFHLLLSLYQRKWQSHHQPTRLLTGHDFRLIKFLSGRLTTATTVFVGNISESCNDNLIRHLLQVVGRVINWRRVQGANAKLESFGFVEYADQEDALRALRLVNGLQVGDKQLITKVDDKTRINLDRYEQEQREYVKSLLKAGDLNESQTISQSRQVEDAKIVEELKQLLKGHIVFNKFSYQGQG</sequence>
<accession>A0A0C2IZE3</accession>
<dbReference type="Gene3D" id="3.30.70.330">
    <property type="match status" value="1"/>
</dbReference>
<dbReference type="Proteomes" id="UP000031668">
    <property type="component" value="Unassembled WGS sequence"/>
</dbReference>
<protein>
    <submittedName>
        <fullName evidence="3">RNA-binding protein 25</fullName>
    </submittedName>
</protein>
<comment type="caution">
    <text evidence="3">The sequence shown here is derived from an EMBL/GenBank/DDBJ whole genome shotgun (WGS) entry which is preliminary data.</text>
</comment>
<evidence type="ECO:0000256" key="1">
    <source>
        <dbReference type="PROSITE-ProRule" id="PRU00176"/>
    </source>
</evidence>